<keyword evidence="3" id="KW-1185">Reference proteome</keyword>
<proteinExistence type="predicted"/>
<dbReference type="AlphaFoldDB" id="A0A815QHW8"/>
<dbReference type="Proteomes" id="UP000663828">
    <property type="component" value="Unassembled WGS sequence"/>
</dbReference>
<organism evidence="1 4">
    <name type="scientific">Adineta ricciae</name>
    <name type="common">Rotifer</name>
    <dbReference type="NCBI Taxonomy" id="249248"/>
    <lineage>
        <taxon>Eukaryota</taxon>
        <taxon>Metazoa</taxon>
        <taxon>Spiralia</taxon>
        <taxon>Gnathifera</taxon>
        <taxon>Rotifera</taxon>
        <taxon>Eurotatoria</taxon>
        <taxon>Bdelloidea</taxon>
        <taxon>Adinetida</taxon>
        <taxon>Adinetidae</taxon>
        <taxon>Adineta</taxon>
    </lineage>
</organism>
<name>A0A815QHW8_ADIRI</name>
<evidence type="ECO:0000313" key="3">
    <source>
        <dbReference type="Proteomes" id="UP000663828"/>
    </source>
</evidence>
<evidence type="ECO:0000313" key="2">
    <source>
        <dbReference type="EMBL" id="CAF1635229.1"/>
    </source>
</evidence>
<sequence>MTISRFPTIPNSTLPSQYTLTTPAESILDGLMVENWNVTYSYETYYLQCRPPFCSFDYQIKTNIGFYTDHISQFEINRKTRTSSIYRYRVQQENPRKLSSVNFDVY</sequence>
<reference evidence="1" key="1">
    <citation type="submission" date="2021-02" db="EMBL/GenBank/DDBJ databases">
        <authorList>
            <person name="Nowell W R."/>
        </authorList>
    </citation>
    <scope>NUCLEOTIDE SEQUENCE</scope>
</reference>
<comment type="caution">
    <text evidence="1">The sequence shown here is derived from an EMBL/GenBank/DDBJ whole genome shotgun (WGS) entry which is preliminary data.</text>
</comment>
<dbReference type="EMBL" id="CAJNOJ010000482">
    <property type="protein sequence ID" value="CAF1463462.1"/>
    <property type="molecule type" value="Genomic_DNA"/>
</dbReference>
<protein>
    <submittedName>
        <fullName evidence="1">Uncharacterized protein</fullName>
    </submittedName>
</protein>
<dbReference type="Proteomes" id="UP000663852">
    <property type="component" value="Unassembled WGS sequence"/>
</dbReference>
<gene>
    <name evidence="1" type="ORF">EDS130_LOCUS40313</name>
    <name evidence="2" type="ORF">XAT740_LOCUS52352</name>
</gene>
<evidence type="ECO:0000313" key="1">
    <source>
        <dbReference type="EMBL" id="CAF1463462.1"/>
    </source>
</evidence>
<dbReference type="EMBL" id="CAJNOR010008603">
    <property type="protein sequence ID" value="CAF1635229.1"/>
    <property type="molecule type" value="Genomic_DNA"/>
</dbReference>
<evidence type="ECO:0000313" key="4">
    <source>
        <dbReference type="Proteomes" id="UP000663852"/>
    </source>
</evidence>
<accession>A0A815QHW8</accession>